<dbReference type="InterPro" id="IPR019427">
    <property type="entry name" value="7TM_GPCR_serpentine_rcpt_Srw"/>
</dbReference>
<evidence type="ECO:0000313" key="8">
    <source>
        <dbReference type="Proteomes" id="UP000267027"/>
    </source>
</evidence>
<dbReference type="InterPro" id="IPR053326">
    <property type="entry name" value="GPCR1-like"/>
</dbReference>
<evidence type="ECO:0000256" key="3">
    <source>
        <dbReference type="ARBA" id="ARBA00022989"/>
    </source>
</evidence>
<feature type="transmembrane region" description="Helical" evidence="5">
    <location>
        <begin position="153"/>
        <end position="171"/>
    </location>
</feature>
<evidence type="ECO:0000256" key="4">
    <source>
        <dbReference type="ARBA" id="ARBA00023136"/>
    </source>
</evidence>
<organism evidence="9">
    <name type="scientific">Angiostrongylus costaricensis</name>
    <name type="common">Nematode worm</name>
    <dbReference type="NCBI Taxonomy" id="334426"/>
    <lineage>
        <taxon>Eukaryota</taxon>
        <taxon>Metazoa</taxon>
        <taxon>Ecdysozoa</taxon>
        <taxon>Nematoda</taxon>
        <taxon>Chromadorea</taxon>
        <taxon>Rhabditida</taxon>
        <taxon>Rhabditina</taxon>
        <taxon>Rhabditomorpha</taxon>
        <taxon>Strongyloidea</taxon>
        <taxon>Metastrongylidae</taxon>
        <taxon>Angiostrongylus</taxon>
    </lineage>
</organism>
<proteinExistence type="predicted"/>
<protein>
    <submittedName>
        <fullName evidence="9">G_PROTEIN_RECEP_F1_2 domain-containing protein</fullName>
    </submittedName>
</protein>
<keyword evidence="8" id="KW-1185">Reference proteome</keyword>
<sequence>MFLAFPLLCFHTLWTFVVRDCHIELLNTQLNENFFLQILIIGILPVVAITGVFLNFLSITVFSLQRNTAARYLTALSCSDVGVCVAGVVVIFADSLRARSHVVDQLFVFLLPKLIPLGLFFQMLSVYITVLAAFDCFVSVMRGAAAHSSRSKWAPRVLAIVVITVAGYNVVQFADLEAVECLHPDNYTLYELCPTKLRISEPYVVVYKGYMYALSMAFIPFIILSALTIGILYMLRKRGQKAAKVVCEFYVGSPLVLLLVVVLFLACNVTSLLVNIFEMLKIHLGDAANAILIDVGNFLVVVNATANFFVYWGSSQDYQSAVRRLIRKYTTKRKTVELVNASQETNAEFV</sequence>
<dbReference type="AlphaFoldDB" id="A0A158PEM3"/>
<accession>A0A158PEM3</accession>
<dbReference type="SUPFAM" id="SSF81321">
    <property type="entry name" value="Family A G protein-coupled receptor-like"/>
    <property type="match status" value="1"/>
</dbReference>
<feature type="transmembrane region" description="Helical" evidence="5">
    <location>
        <begin position="69"/>
        <end position="93"/>
    </location>
</feature>
<dbReference type="OrthoDB" id="10011262at2759"/>
<evidence type="ECO:0000313" key="7">
    <source>
        <dbReference type="EMBL" id="VDM53759.1"/>
    </source>
</evidence>
<evidence type="ECO:0000256" key="5">
    <source>
        <dbReference type="SAM" id="Phobius"/>
    </source>
</evidence>
<dbReference type="PANTHER" id="PTHR47632:SF5">
    <property type="entry name" value="G-PROTEIN COUPLED RECEPTORS FAMILY 1 PROFILE DOMAIN-CONTAINING PROTEIN"/>
    <property type="match status" value="1"/>
</dbReference>
<feature type="transmembrane region" description="Helical" evidence="5">
    <location>
        <begin position="255"/>
        <end position="277"/>
    </location>
</feature>
<dbReference type="Gene3D" id="1.20.1070.10">
    <property type="entry name" value="Rhodopsin 7-helix transmembrane proteins"/>
    <property type="match status" value="1"/>
</dbReference>
<dbReference type="PROSITE" id="PS50262">
    <property type="entry name" value="G_PROTEIN_RECEP_F1_2"/>
    <property type="match status" value="1"/>
</dbReference>
<feature type="transmembrane region" description="Helical" evidence="5">
    <location>
        <begin position="119"/>
        <end position="141"/>
    </location>
</feature>
<reference evidence="9" key="1">
    <citation type="submission" date="2016-04" db="UniProtKB">
        <authorList>
            <consortium name="WormBaseParasite"/>
        </authorList>
    </citation>
    <scope>IDENTIFICATION</scope>
</reference>
<evidence type="ECO:0000313" key="9">
    <source>
        <dbReference type="WBParaSite" id="ACOC_0000217301-mRNA-1"/>
    </source>
</evidence>
<dbReference type="OMA" id="TWAPRVL"/>
<dbReference type="Pfam" id="PF10324">
    <property type="entry name" value="7TM_GPCR_Srw"/>
    <property type="match status" value="1"/>
</dbReference>
<comment type="subcellular location">
    <subcellularLocation>
        <location evidence="1">Membrane</location>
    </subcellularLocation>
</comment>
<keyword evidence="3 5" id="KW-1133">Transmembrane helix</keyword>
<evidence type="ECO:0000256" key="2">
    <source>
        <dbReference type="ARBA" id="ARBA00022692"/>
    </source>
</evidence>
<evidence type="ECO:0000259" key="6">
    <source>
        <dbReference type="PROSITE" id="PS50262"/>
    </source>
</evidence>
<evidence type="ECO:0000256" key="1">
    <source>
        <dbReference type="ARBA" id="ARBA00004370"/>
    </source>
</evidence>
<reference evidence="7 8" key="2">
    <citation type="submission" date="2018-11" db="EMBL/GenBank/DDBJ databases">
        <authorList>
            <consortium name="Pathogen Informatics"/>
        </authorList>
    </citation>
    <scope>NUCLEOTIDE SEQUENCE [LARGE SCALE GENOMIC DNA]</scope>
    <source>
        <strain evidence="7 8">Costa Rica</strain>
    </source>
</reference>
<dbReference type="CDD" id="cd14978">
    <property type="entry name" value="7tmA_FMRFamide_R-like"/>
    <property type="match status" value="1"/>
</dbReference>
<feature type="transmembrane region" description="Helical" evidence="5">
    <location>
        <begin position="210"/>
        <end position="235"/>
    </location>
</feature>
<feature type="transmembrane region" description="Helical" evidence="5">
    <location>
        <begin position="289"/>
        <end position="314"/>
    </location>
</feature>
<name>A0A158PEM3_ANGCS</name>
<dbReference type="PANTHER" id="PTHR47632">
    <property type="entry name" value="FMRFAMIDE PEPTIDE RECEPTOR FAMILY-RELATED"/>
    <property type="match status" value="1"/>
</dbReference>
<dbReference type="STRING" id="334426.A0A158PEM3"/>
<dbReference type="EMBL" id="UYYA01000401">
    <property type="protein sequence ID" value="VDM53759.1"/>
    <property type="molecule type" value="Genomic_DNA"/>
</dbReference>
<dbReference type="GO" id="GO:0016020">
    <property type="term" value="C:membrane"/>
    <property type="evidence" value="ECO:0007669"/>
    <property type="project" value="UniProtKB-SubCell"/>
</dbReference>
<keyword evidence="4 5" id="KW-0472">Membrane</keyword>
<dbReference type="InterPro" id="IPR017452">
    <property type="entry name" value="GPCR_Rhodpsn_7TM"/>
</dbReference>
<keyword evidence="2 5" id="KW-0812">Transmembrane</keyword>
<gene>
    <name evidence="7" type="ORF">ACOC_LOCUS2174</name>
</gene>
<dbReference type="GO" id="GO:0008528">
    <property type="term" value="F:G protein-coupled peptide receptor activity"/>
    <property type="evidence" value="ECO:0007669"/>
    <property type="project" value="InterPro"/>
</dbReference>
<dbReference type="WBParaSite" id="ACOC_0000217301-mRNA-1">
    <property type="protein sequence ID" value="ACOC_0000217301-mRNA-1"/>
    <property type="gene ID" value="ACOC_0000217301"/>
</dbReference>
<feature type="transmembrane region" description="Helical" evidence="5">
    <location>
        <begin position="35"/>
        <end position="57"/>
    </location>
</feature>
<dbReference type="Proteomes" id="UP000267027">
    <property type="component" value="Unassembled WGS sequence"/>
</dbReference>
<feature type="domain" description="G-protein coupled receptors family 1 profile" evidence="6">
    <location>
        <begin position="51"/>
        <end position="311"/>
    </location>
</feature>